<evidence type="ECO:0000256" key="1">
    <source>
        <dbReference type="SAM" id="MobiDB-lite"/>
    </source>
</evidence>
<reference evidence="2 3" key="1">
    <citation type="journal article" date="2010" name="BMC Genomics">
        <title>Genome analysis and comparative genomics of a Giardia intestinalis assemblage E isolate.</title>
        <authorList>
            <person name="Jerlstrom-Hultqvist J."/>
            <person name="Franzen O."/>
            <person name="Ankarklev J."/>
            <person name="Xu F."/>
            <person name="Nohynkova E."/>
            <person name="Andersson J.O."/>
            <person name="Svard S.G."/>
            <person name="Andersson B."/>
        </authorList>
    </citation>
    <scope>NUCLEOTIDE SEQUENCE [LARGE SCALE GENOMIC DNA]</scope>
    <source>
        <strain evidence="2 3">P15</strain>
    </source>
</reference>
<evidence type="ECO:0000313" key="2">
    <source>
        <dbReference type="EMBL" id="EFO64368.1"/>
    </source>
</evidence>
<evidence type="ECO:0000313" key="3">
    <source>
        <dbReference type="Proteomes" id="UP000008974"/>
    </source>
</evidence>
<feature type="compositionally biased region" description="Polar residues" evidence="1">
    <location>
        <begin position="1324"/>
        <end position="1333"/>
    </location>
</feature>
<name>E1EZJ5_GIAIA</name>
<organism evidence="2 3">
    <name type="scientific">Giardia intestinalis (strain P15)</name>
    <name type="common">Giardia lamblia</name>
    <dbReference type="NCBI Taxonomy" id="658858"/>
    <lineage>
        <taxon>Eukaryota</taxon>
        <taxon>Metamonada</taxon>
        <taxon>Diplomonadida</taxon>
        <taxon>Hexamitidae</taxon>
        <taxon>Giardiinae</taxon>
        <taxon>Giardia</taxon>
    </lineage>
</organism>
<feature type="region of interest" description="Disordered" evidence="1">
    <location>
        <begin position="633"/>
        <end position="683"/>
    </location>
</feature>
<feature type="region of interest" description="Disordered" evidence="1">
    <location>
        <begin position="1318"/>
        <end position="1352"/>
    </location>
</feature>
<dbReference type="OrthoDB" id="10251730at2759"/>
<feature type="compositionally biased region" description="Basic and acidic residues" evidence="1">
    <location>
        <begin position="1335"/>
        <end position="1352"/>
    </location>
</feature>
<protein>
    <submittedName>
        <fullName evidence="2">Uncharacterized protein</fullName>
    </submittedName>
</protein>
<proteinExistence type="predicted"/>
<gene>
    <name evidence="2" type="ORF">GLP15_5049</name>
</gene>
<dbReference type="VEuPathDB" id="GiardiaDB:GLP15_5049"/>
<dbReference type="EMBL" id="ACVC01000097">
    <property type="protein sequence ID" value="EFO64368.1"/>
    <property type="molecule type" value="Genomic_DNA"/>
</dbReference>
<comment type="caution">
    <text evidence="2">The sequence shown here is derived from an EMBL/GenBank/DDBJ whole genome shotgun (WGS) entry which is preliminary data.</text>
</comment>
<accession>E1EZJ5</accession>
<dbReference type="Proteomes" id="UP000008974">
    <property type="component" value="Unassembled WGS sequence"/>
</dbReference>
<dbReference type="OMA" id="IICTRIE"/>
<sequence>MPPIVVPLAMTSSQGDQQVFSLRTLRRVAEHGSFLTYDFSDDADSVIAGLEASCPDSFANQTIPTLSSDQCDMLNDYLDLCNTIHAQSSVFHEVHSASDDLQANIDHAMFLLTKGTETAPILRTVLPKLQDTVGNSIGNCSDVDSAEINVSYNQMPLSARNYLFSPYLFIHTSKVTYKVTDKKISTWFITTGSPQMVQTTLTSIVRPDGVTITNTDEQYLTLFSSLTDLDTVIYASIDSMYSELIVDIPVCPDYFVVAYLQPVFTPHDNVITGDSSGASLTPVNFMETGINFQLRNNWVDIDNFLAPGLSTCAFPTVLSDEDAAALEWVVTKMNQIKWSSTMSQTSRAKSTSATVTEIYEEYLSLMKTERNEAYAAEMSRLVMSYIDGVIDFNPLLFGLVCLSFISSKLVYVLLKYINLVFDPPLGLLRSLGLPEAFPVLHNLTSVVDCVYGIDYVYSTIIDDKERLEQATRPLSVLKNNRPGHSLQYNKHYRTYYSSFFLPTYQNFTRTQSLSVPLYNIFARDVVSTKQRRFIPLNGLSLMEGKAPHDIIYVDGSRPIRFIRDGNGIQLVEISIRDRTDTNIPIRVPHDLYQNVVTMVDRGASTEQFRAELQRIIEGQFKLSKQLNGERNYNSTRAITYQKRQKATKQSVTDEEGHSDNSLNSTTSPACLTTPLDHGKISSTKKATQDSSFIPILCEPRDASVLLSGATDISTTMVGPICHACFDVQAASSNILGVIQTMIDEGIFTYQDVLGPTPPSLVHFDGQKDTVDNAALTEAICDDSTDPTSLVTKNTDDRLELAVDDQKLYSYRDIAIVRASCNPSVTVTDLDSYRDICIQLSLMIERSGLRVYFPSFTYHDYISLGLYNNKIHYLHTNSALHLGFLRFLFDSAFTAEIDRLSGNSLGTPTTQSSSHAFCIADDLIKLIQTSDCDNYASVLIDLFKKFVLLNTYFVSRNISFSKPVFNNLDVTCDTRPVTESSNREHHDTQAAGSDPFVSDFIDPASFITVSVGDTNSLSHPINSINSLVWLFSPFKHHGDYTNQSALAYAVFTLRFLTTFIGGSLAIQEAIRFYTIAANYCMISSMPLLKYSTKPAEDDSNSTAPLDGATTLCNSRSSILLINERNRQFGFSESPQGLSLVNHFNEDILHGGYKATISNTFTPLSPFLLSKEYFPSVVQDSYIHTNLRSLQYIRWLSGSNSFRPHTFEESDSAGYDSAVAYIKDSANITDQVSQAFLLEGSMRRKIESWPHYGVSYRVCPNYNATIDNTGPSNTNMVIWSKDDIPTDYMSSKLLADSVFNRGKYVTIPYGSESYGSVNPHELGATANESKQSAKTLSAEHDKKKDSKSKNMDADRELDSLADPLSLIKHIQLDPAYPCDASAFTALYTSTDRPVTIKYHFMATTGQEASMHHIEEEQICFGMLRVYINALLRILIEWIAIYAPSLLCYYDVSLSATAASAPPDNTRFCPFGFNRFASSALLEDDAEHASGTLPKKDLVSESVASKDRANTPTILCSPFLVSSLKEDLCAGKECPQQCTGQATVSLEQYFNETDQPGKVDDIQARIGRRSLYSDQFLSDHASILASYRKIESAMATDKILLAADIVNSTDRSLRFLAYPYIVFPVNNTTHYSRIYSKDRFQESDWSQLSPPPPRIHTTLQFFICQVYTGSDVLFSLFTEPLITVPLLARTMQNLLSRAMLAEQRASYVWRTICPDSHFTNCDQSYMCMSSWDKKVLTPKAILQDFKRRNNDLVHGLDPELWPITLDPSHMHLGRLVYPNYYSASSSPGDQAVLFNRWGSGMISTLISSSTRNVQSEPQSTLLINFIPRINPYRISHELLQKSQLIVPGIISPNYATAELVRLYRTYFFSMDEEFVRLVLCRSSMLFSCITTGFTTKTNQSVYDLCGSNPVSEDIYYFATLGYKHLQNAVNTKQYTYPAPISLLDIEQVISGIELTYSSYVSNQKYSEYRYTDEERKALLEKISLFELDHKGIVKKTEALLSGNVFFHSYDLLMKSSLQDISSLRRHAFMPCVTPRSYKFLLNLLMVDTDEDLDEPGFRNTNSATLIGSLGSLTADGCKNVLLFEIIPAMLLNHESGDWAHSSIDPEKPVYKMICSDLYIILKLVSIICTRIEFCLQILERVPSDCRQVGKYGTRSMTPFPLSQYNGRCAAGTLFGYDDLDYSTPCGNRIFYSSNQYFQLSDTYSLSRCRCGAIRCPYCGGLGSNMGLISGSYLPGGTSQYVELQSGSSNGIFSSKIRTSGACAEDKEACPDTYGLPSYLHDNYSESECLLNTSNSRTYHCYPVTQTLLYKLQPALPLPFNLLETLSVPPQTTSLPDHNSMVQDISARASAGSKQMRGYKGAYQSHRWAKQDYSGDFISEESKGTKAGAQQLLERAKLLCQQPAICTGEGYPVSNYGERLVDLVHHLPPLDAYTFRALSTSNEYATNRFVQEYLTSSLGHESVCVSSTERGYNPDTVISSTAMLDEDRYTPSATNLCSYFQERRYATILDCDEISDPVLTYLFNPDVFSHVYLYHPSPDFDNLPVGEVFKELRDKQFQKYRRDSLRPLEQHILPSHIQKKPGTVPTSIEFRGELLFLLRLMQMHVHQAKEGVLSSEFTPYMYGLLGLYAYPLLNLRRPITTLLRRLESFCARIGTTSMNINYLSLYRPSKTNIQSPRSTILFLFLVFATRLPSPYGNLLPLSLPSTTSPLDEFMIIVENTGGLARFSGITNTDSK</sequence>
<feature type="compositionally biased region" description="Polar residues" evidence="1">
    <location>
        <begin position="659"/>
        <end position="670"/>
    </location>
</feature>